<dbReference type="KEGG" id="cmiu:B1H56_11180"/>
<evidence type="ECO:0000313" key="2">
    <source>
        <dbReference type="EMBL" id="KXK65464.1"/>
    </source>
</evidence>
<name>A0A136Q4E1_9FIRM</name>
<gene>
    <name evidence="2" type="ORF">HMPREF3293_01678</name>
</gene>
<feature type="compositionally biased region" description="Polar residues" evidence="1">
    <location>
        <begin position="17"/>
        <end position="29"/>
    </location>
</feature>
<proteinExistence type="predicted"/>
<dbReference type="EMBL" id="LSZW01000061">
    <property type="protein sequence ID" value="KXK65464.1"/>
    <property type="molecule type" value="Genomic_DNA"/>
</dbReference>
<dbReference type="Proteomes" id="UP000070366">
    <property type="component" value="Unassembled WGS sequence"/>
</dbReference>
<feature type="region of interest" description="Disordered" evidence="1">
    <location>
        <begin position="1"/>
        <end position="34"/>
    </location>
</feature>
<keyword evidence="3" id="KW-1185">Reference proteome</keyword>
<evidence type="ECO:0000313" key="3">
    <source>
        <dbReference type="Proteomes" id="UP000070366"/>
    </source>
</evidence>
<protein>
    <submittedName>
        <fullName evidence="2">Uncharacterized protein</fullName>
    </submittedName>
</protein>
<dbReference type="AlphaFoldDB" id="A0A136Q4E1"/>
<dbReference type="STRING" id="626937.HMPREF3293_01678"/>
<accession>A0A136Q4E1</accession>
<sequence>MGEKRLGTAFISGLPDNGTTKQDTGNTAPGNMPEARDRKALCFMKAGGQGLMCSVLRQKNELKAPLTALFLKGSLCI</sequence>
<reference evidence="2 3" key="1">
    <citation type="submission" date="2016-02" db="EMBL/GenBank/DDBJ databases">
        <authorList>
            <person name="Wen L."/>
            <person name="He K."/>
            <person name="Yang H."/>
        </authorList>
    </citation>
    <scope>NUCLEOTIDE SEQUENCE [LARGE SCALE GENOMIC DNA]</scope>
    <source>
        <strain evidence="2 3">DSM 22607</strain>
    </source>
</reference>
<organism evidence="2 3">
    <name type="scientific">Christensenella minuta</name>
    <dbReference type="NCBI Taxonomy" id="626937"/>
    <lineage>
        <taxon>Bacteria</taxon>
        <taxon>Bacillati</taxon>
        <taxon>Bacillota</taxon>
        <taxon>Clostridia</taxon>
        <taxon>Christensenellales</taxon>
        <taxon>Christensenellaceae</taxon>
        <taxon>Christensenella</taxon>
    </lineage>
</organism>
<comment type="caution">
    <text evidence="2">The sequence shown here is derived from an EMBL/GenBank/DDBJ whole genome shotgun (WGS) entry which is preliminary data.</text>
</comment>
<evidence type="ECO:0000256" key="1">
    <source>
        <dbReference type="SAM" id="MobiDB-lite"/>
    </source>
</evidence>